<keyword evidence="3" id="KW-0418">Kinase</keyword>
<dbReference type="PROSITE" id="PS50011">
    <property type="entry name" value="PROTEIN_KINASE_DOM"/>
    <property type="match status" value="1"/>
</dbReference>
<dbReference type="InterPro" id="IPR017441">
    <property type="entry name" value="Protein_kinase_ATP_BS"/>
</dbReference>
<feature type="region of interest" description="Disordered" evidence="7">
    <location>
        <begin position="1"/>
        <end position="31"/>
    </location>
</feature>
<name>A0A2W5KK62_9GAMM</name>
<dbReference type="Pfam" id="PF13374">
    <property type="entry name" value="TPR_10"/>
    <property type="match status" value="1"/>
</dbReference>
<feature type="binding site" evidence="6">
    <location>
        <position position="88"/>
    </location>
    <ligand>
        <name>ATP</name>
        <dbReference type="ChEBI" id="CHEBI:30616"/>
    </ligand>
</feature>
<dbReference type="Gene3D" id="3.30.200.20">
    <property type="entry name" value="Phosphorylase Kinase, domain 1"/>
    <property type="match status" value="1"/>
</dbReference>
<evidence type="ECO:0000256" key="3">
    <source>
        <dbReference type="ARBA" id="ARBA00022777"/>
    </source>
</evidence>
<dbReference type="InterPro" id="IPR019734">
    <property type="entry name" value="TPR_rpt"/>
</dbReference>
<keyword evidence="5" id="KW-0802">TPR repeat</keyword>
<dbReference type="CDD" id="cd14014">
    <property type="entry name" value="STKc_PknB_like"/>
    <property type="match status" value="1"/>
</dbReference>
<evidence type="ECO:0000313" key="9">
    <source>
        <dbReference type="EMBL" id="PZQ16429.1"/>
    </source>
</evidence>
<dbReference type="InterPro" id="IPR008271">
    <property type="entry name" value="Ser/Thr_kinase_AS"/>
</dbReference>
<keyword evidence="4 6" id="KW-0067">ATP-binding</keyword>
<dbReference type="PROSITE" id="PS50005">
    <property type="entry name" value="TPR"/>
    <property type="match status" value="1"/>
</dbReference>
<dbReference type="SMART" id="SM00220">
    <property type="entry name" value="S_TKc"/>
    <property type="match status" value="1"/>
</dbReference>
<dbReference type="PANTHER" id="PTHR43289">
    <property type="entry name" value="MITOGEN-ACTIVATED PROTEIN KINASE KINASE KINASE 20-RELATED"/>
    <property type="match status" value="1"/>
</dbReference>
<proteinExistence type="predicted"/>
<dbReference type="SMART" id="SM00028">
    <property type="entry name" value="TPR"/>
    <property type="match status" value="5"/>
</dbReference>
<gene>
    <name evidence="9" type="ORF">DI564_07290</name>
</gene>
<dbReference type="Gene3D" id="1.10.510.10">
    <property type="entry name" value="Transferase(Phosphotransferase) domain 1"/>
    <property type="match status" value="1"/>
</dbReference>
<evidence type="ECO:0000256" key="4">
    <source>
        <dbReference type="ARBA" id="ARBA00022840"/>
    </source>
</evidence>
<organism evidence="9 10">
    <name type="scientific">Rhodanobacter denitrificans</name>
    <dbReference type="NCBI Taxonomy" id="666685"/>
    <lineage>
        <taxon>Bacteria</taxon>
        <taxon>Pseudomonadati</taxon>
        <taxon>Pseudomonadota</taxon>
        <taxon>Gammaproteobacteria</taxon>
        <taxon>Lysobacterales</taxon>
        <taxon>Rhodanobacteraceae</taxon>
        <taxon>Rhodanobacter</taxon>
    </lineage>
</organism>
<dbReference type="SUPFAM" id="SSF56112">
    <property type="entry name" value="Protein kinase-like (PK-like)"/>
    <property type="match status" value="1"/>
</dbReference>
<dbReference type="PROSITE" id="PS00108">
    <property type="entry name" value="PROTEIN_KINASE_ST"/>
    <property type="match status" value="1"/>
</dbReference>
<dbReference type="InterPro" id="IPR011009">
    <property type="entry name" value="Kinase-like_dom_sf"/>
</dbReference>
<dbReference type="Proteomes" id="UP000249046">
    <property type="component" value="Unassembled WGS sequence"/>
</dbReference>
<accession>A0A2W5KK62</accession>
<evidence type="ECO:0000256" key="1">
    <source>
        <dbReference type="ARBA" id="ARBA00022679"/>
    </source>
</evidence>
<dbReference type="Pfam" id="PF13424">
    <property type="entry name" value="TPR_12"/>
    <property type="match status" value="2"/>
</dbReference>
<keyword evidence="2 6" id="KW-0547">Nucleotide-binding</keyword>
<evidence type="ECO:0000256" key="7">
    <source>
        <dbReference type="SAM" id="MobiDB-lite"/>
    </source>
</evidence>
<feature type="repeat" description="TPR" evidence="5">
    <location>
        <begin position="561"/>
        <end position="594"/>
    </location>
</feature>
<feature type="domain" description="Protein kinase" evidence="8">
    <location>
        <begin position="57"/>
        <end position="322"/>
    </location>
</feature>
<sequence>MAGAPPTDASAAAADGPTLPLGRSGAGIESDAPTLAVGQTSAAATAAPGAGERIGAWRLQRELGRGGMGTVHLAERADGHFRQQAALKIVRGPQGADGVARFARERQILASLQHPGIARLLDGGATTRGQPYLVMEYVQGMPIDRWCSERGLDLPARLGLFVQVCRIVQFAHQRLIVHCDLKPSNVLVREDGTPVLLDFGIARALDHEPAAADTDWFSPRYASPEQLRGEDVTVASDVYALGLILFELLTGRRARLDQADHTITRLGAAEVCPSALADAVPWGGRLRGDLDAIVLRATATDPAMRYASVDLLAADIGRHLARRPVRARPPTPAYVALRLLQRRWPLFVAGAALAVVVAAFTAGLVTERDRAVRAEHDARLQAATAEQVSAYLVSVFDVSNPRSGHARDVSARDVLDQGAARIARDLQAAPAVRARMLDVLGTAYRHIGESGRAAELLGQAVEGYLAAGVDQPLAAADALSQLAVVQANNNHSLAEAERTARRALALRERYAPPDSLALADSLNTLGVVLEADDRLDEAEALLQRALAIRRELAGAASMPVASTLHNLGLVADTRGDHAAAIERFEAALTIKRRLDGERSSQVQTTLQPLIGAYSGDGQFERAADLAAVNLDLSRELYGEDSDHVGTAENELGSALHDLGRYREAAGHYRNAIAILERVGSSAQRPLNNLASAYEDMGDYAAAEPLFRQSLDERRRTLAADAAPVLRAEYNLARLLVRSGRELDEARTLLDAVLTGYVARYGADHVNTAKARWLDVEWQIRRGDFAAARQRYAVAAALGAARADPFLQARAASVAADLARHDGDRAAEIAERRRSLEALRARFGDTHPLVAERAIQLAVALADDGQAAAAAALVQAHAARARAAFAPSAPVLRLLARWPDPAARIGAVRAPMAPRHAGGEADA</sequence>
<reference evidence="9 10" key="1">
    <citation type="submission" date="2017-08" db="EMBL/GenBank/DDBJ databases">
        <title>Infants hospitalized years apart are colonized by the same room-sourced microbial strains.</title>
        <authorList>
            <person name="Brooks B."/>
            <person name="Olm M.R."/>
            <person name="Firek B.A."/>
            <person name="Baker R."/>
            <person name="Thomas B.C."/>
            <person name="Morowitz M.J."/>
            <person name="Banfield J.F."/>
        </authorList>
    </citation>
    <scope>NUCLEOTIDE SEQUENCE [LARGE SCALE GENOMIC DNA]</scope>
    <source>
        <strain evidence="9">S2_005_003_R2_42</strain>
    </source>
</reference>
<dbReference type="SUPFAM" id="SSF48452">
    <property type="entry name" value="TPR-like"/>
    <property type="match status" value="2"/>
</dbReference>
<keyword evidence="1" id="KW-0808">Transferase</keyword>
<protein>
    <recommendedName>
        <fullName evidence="8">Protein kinase domain-containing protein</fullName>
    </recommendedName>
</protein>
<dbReference type="AlphaFoldDB" id="A0A2W5KK62"/>
<dbReference type="PROSITE" id="PS00107">
    <property type="entry name" value="PROTEIN_KINASE_ATP"/>
    <property type="match status" value="1"/>
</dbReference>
<evidence type="ECO:0000256" key="6">
    <source>
        <dbReference type="PROSITE-ProRule" id="PRU10141"/>
    </source>
</evidence>
<evidence type="ECO:0000259" key="8">
    <source>
        <dbReference type="PROSITE" id="PS50011"/>
    </source>
</evidence>
<dbReference type="GO" id="GO:0004674">
    <property type="term" value="F:protein serine/threonine kinase activity"/>
    <property type="evidence" value="ECO:0007669"/>
    <property type="project" value="TreeGrafter"/>
</dbReference>
<dbReference type="EMBL" id="QFPO01000005">
    <property type="protein sequence ID" value="PZQ16429.1"/>
    <property type="molecule type" value="Genomic_DNA"/>
</dbReference>
<dbReference type="Gene3D" id="1.25.40.10">
    <property type="entry name" value="Tetratricopeptide repeat domain"/>
    <property type="match status" value="2"/>
</dbReference>
<evidence type="ECO:0000313" key="10">
    <source>
        <dbReference type="Proteomes" id="UP000249046"/>
    </source>
</evidence>
<evidence type="ECO:0000256" key="2">
    <source>
        <dbReference type="ARBA" id="ARBA00022741"/>
    </source>
</evidence>
<dbReference type="GO" id="GO:0005524">
    <property type="term" value="F:ATP binding"/>
    <property type="evidence" value="ECO:0007669"/>
    <property type="project" value="UniProtKB-UniRule"/>
</dbReference>
<comment type="caution">
    <text evidence="9">The sequence shown here is derived from an EMBL/GenBank/DDBJ whole genome shotgun (WGS) entry which is preliminary data.</text>
</comment>
<dbReference type="Pfam" id="PF00069">
    <property type="entry name" value="Pkinase"/>
    <property type="match status" value="1"/>
</dbReference>
<evidence type="ECO:0000256" key="5">
    <source>
        <dbReference type="PROSITE-ProRule" id="PRU00339"/>
    </source>
</evidence>
<dbReference type="PANTHER" id="PTHR43289:SF34">
    <property type="entry name" value="SERINE_THREONINE-PROTEIN KINASE YBDM-RELATED"/>
    <property type="match status" value="1"/>
</dbReference>
<dbReference type="InterPro" id="IPR000719">
    <property type="entry name" value="Prot_kinase_dom"/>
</dbReference>
<feature type="compositionally biased region" description="Low complexity" evidence="7">
    <location>
        <begin position="1"/>
        <end position="18"/>
    </location>
</feature>
<dbReference type="InterPro" id="IPR011990">
    <property type="entry name" value="TPR-like_helical_dom_sf"/>
</dbReference>